<evidence type="ECO:0000256" key="4">
    <source>
        <dbReference type="SAM" id="MobiDB-lite"/>
    </source>
</evidence>
<dbReference type="GO" id="GO:0016567">
    <property type="term" value="P:protein ubiquitination"/>
    <property type="evidence" value="ECO:0007669"/>
    <property type="project" value="TreeGrafter"/>
</dbReference>
<keyword evidence="3" id="KW-0862">Zinc</keyword>
<dbReference type="PANTHER" id="PTHR13459:SF1">
    <property type="entry name" value="E3 UBIQUITIN-PROTEIN LIGASE RNF220 ISOFORM X1"/>
    <property type="match status" value="1"/>
</dbReference>
<feature type="region of interest" description="Disordered" evidence="4">
    <location>
        <begin position="521"/>
        <end position="544"/>
    </location>
</feature>
<evidence type="ECO:0000256" key="2">
    <source>
        <dbReference type="ARBA" id="ARBA00022771"/>
    </source>
</evidence>
<dbReference type="GeneTree" id="ENSGT00390000016573"/>
<dbReference type="Gene3D" id="3.30.40.10">
    <property type="entry name" value="Zinc/RING finger domain, C3HC4 (zinc finger)"/>
    <property type="match status" value="1"/>
</dbReference>
<feature type="compositionally biased region" description="Polar residues" evidence="4">
    <location>
        <begin position="654"/>
        <end position="681"/>
    </location>
</feature>
<evidence type="ECO:0000313" key="7">
    <source>
        <dbReference type="Ensembl" id="ENSOKIP00005097797.1"/>
    </source>
</evidence>
<dbReference type="InterPro" id="IPR052443">
    <property type="entry name" value="E3_ubiq-ligase_RNF220-like"/>
</dbReference>
<evidence type="ECO:0000313" key="8">
    <source>
        <dbReference type="Proteomes" id="UP000694557"/>
    </source>
</evidence>
<evidence type="ECO:0000259" key="5">
    <source>
        <dbReference type="Pfam" id="PF13923"/>
    </source>
</evidence>
<dbReference type="InterPro" id="IPR031824">
    <property type="entry name" value="RNF220_mid"/>
</dbReference>
<dbReference type="Pfam" id="PF13923">
    <property type="entry name" value="zf-C3HC4_2"/>
    <property type="match status" value="1"/>
</dbReference>
<feature type="domain" description="E3 ubiquitin-protein ligase RNF220 middle" evidence="6">
    <location>
        <begin position="409"/>
        <end position="640"/>
    </location>
</feature>
<feature type="domain" description="RING-type" evidence="5">
    <location>
        <begin position="795"/>
        <end position="828"/>
    </location>
</feature>
<dbReference type="InterPro" id="IPR013083">
    <property type="entry name" value="Znf_RING/FYVE/PHD"/>
</dbReference>
<dbReference type="SUPFAM" id="SSF52047">
    <property type="entry name" value="RNI-like"/>
    <property type="match status" value="1"/>
</dbReference>
<keyword evidence="1" id="KW-0479">Metal-binding</keyword>
<reference evidence="7" key="2">
    <citation type="submission" date="2025-09" db="UniProtKB">
        <authorList>
            <consortium name="Ensembl"/>
        </authorList>
    </citation>
    <scope>IDENTIFICATION</scope>
</reference>
<dbReference type="InterPro" id="IPR001841">
    <property type="entry name" value="Znf_RING"/>
</dbReference>
<dbReference type="AlphaFoldDB" id="A0A8C7K9A5"/>
<keyword evidence="2" id="KW-0863">Zinc-finger</keyword>
<protein>
    <submittedName>
        <fullName evidence="7">Ring finger protein 220a</fullName>
    </submittedName>
</protein>
<dbReference type="Ensembl" id="ENSOKIT00005104808.1">
    <property type="protein sequence ID" value="ENSOKIP00005097797.1"/>
    <property type="gene ID" value="ENSOKIG00005042935.1"/>
</dbReference>
<feature type="region of interest" description="Disordered" evidence="4">
    <location>
        <begin position="650"/>
        <end position="681"/>
    </location>
</feature>
<reference evidence="7" key="1">
    <citation type="submission" date="2025-08" db="UniProtKB">
        <authorList>
            <consortium name="Ensembl"/>
        </authorList>
    </citation>
    <scope>IDENTIFICATION</scope>
</reference>
<dbReference type="SUPFAM" id="SSF57850">
    <property type="entry name" value="RING/U-box"/>
    <property type="match status" value="1"/>
</dbReference>
<name>A0A8C7K9A5_ONCKI</name>
<keyword evidence="8" id="KW-1185">Reference proteome</keyword>
<feature type="compositionally biased region" description="Acidic residues" evidence="4">
    <location>
        <begin position="534"/>
        <end position="544"/>
    </location>
</feature>
<sequence length="842" mass="94592">MDLHRAAFKMESSSYLPNPLASPALMVLASTAEASRDASIPCQQPRPFGVPVSMGEKDMHLPFNNGSYTFASMYHRQGAVPGGFPNRDFPSSLLHLHHQFAPPNLDCSPISMLNHSGVGAFRPFASPPEDRDGAGGYQSAFTPAKRLKGCLDADASPHLRYTDAEGKEYDFGAQIPSRSPSALKAVEDAGKKIFAVSGLLSDRETSSSPEDRIERCKRKVSLYDSQAPICPICQVLLRPGELQDHMEQEMERLTHMHLRYTPCPPLTHMHLRYTPCPPLTHMNLRYTPHPPLTHMHLRYTPCPPLTHMHLRYTPCPPLNHMHLRYTPCPPLTHMHLRYTPCPPLTHMHLRYTPCPPLTHMHLRYTPCPPLTHMHLRYTPCPPLTHMHLRYTPCPPLTHMHLRYTPCPPLTHMHLSKNPSHGHKDSSVAPGTPKSMLLSVHIKREGESPVVSPLSSEDAHHSDRYQTFLRVRANRQTRLNVDDLCWCRRYAKESVKSAPLGLHNGAPLAPCCIRHARIGKMKRRKPEDGQREGAFAEDDSADMDGENGTRFEEYEWCGQKRVRATTLLEGGFRGTGFAMCSTKENHDSDADLDVDGDDTLEYGKAQYTEADIIPCSGEDQGEAKEREALRGAVLNGGMPSNRITPEFSKWASDEMPSTSNGESSKQQPPQDTNAACSTSNAPRTCKNSEIEKITEGSTATTFEALKARIRELEKQILRGDRYKCLICMRKRFQTDRAEDKNLGQWGRALAVTAPNERRVAESSKPLPPLSIYCLYRGYVMGCSGGGIKRLLPLRRDSYTMPLTSIQCWHVHCEECWLRTLGNKKLCPQCNTITSPGDLRRVYM</sequence>
<proteinExistence type="predicted"/>
<organism evidence="7 8">
    <name type="scientific">Oncorhynchus kisutch</name>
    <name type="common">Coho salmon</name>
    <name type="synonym">Salmo kisutch</name>
    <dbReference type="NCBI Taxonomy" id="8019"/>
    <lineage>
        <taxon>Eukaryota</taxon>
        <taxon>Metazoa</taxon>
        <taxon>Chordata</taxon>
        <taxon>Craniata</taxon>
        <taxon>Vertebrata</taxon>
        <taxon>Euteleostomi</taxon>
        <taxon>Actinopterygii</taxon>
        <taxon>Neopterygii</taxon>
        <taxon>Teleostei</taxon>
        <taxon>Protacanthopterygii</taxon>
        <taxon>Salmoniformes</taxon>
        <taxon>Salmonidae</taxon>
        <taxon>Salmoninae</taxon>
        <taxon>Oncorhynchus</taxon>
    </lineage>
</organism>
<evidence type="ECO:0000256" key="1">
    <source>
        <dbReference type="ARBA" id="ARBA00022723"/>
    </source>
</evidence>
<feature type="domain" description="E3 ubiquitin-protein ligase RNF220 middle" evidence="6">
    <location>
        <begin position="224"/>
        <end position="258"/>
    </location>
</feature>
<evidence type="ECO:0000259" key="6">
    <source>
        <dbReference type="Pfam" id="PF15926"/>
    </source>
</evidence>
<gene>
    <name evidence="7" type="primary">RNF220</name>
    <name evidence="7" type="synonym">LOC109874592</name>
</gene>
<dbReference type="GO" id="GO:0061630">
    <property type="term" value="F:ubiquitin protein ligase activity"/>
    <property type="evidence" value="ECO:0007669"/>
    <property type="project" value="TreeGrafter"/>
</dbReference>
<accession>A0A8C7K9A5</accession>
<evidence type="ECO:0000256" key="3">
    <source>
        <dbReference type="ARBA" id="ARBA00022833"/>
    </source>
</evidence>
<dbReference type="Proteomes" id="UP000694557">
    <property type="component" value="Unassembled WGS sequence"/>
</dbReference>
<dbReference type="PANTHER" id="PTHR13459">
    <property type="entry name" value="E3 UBIQUITIN-PROTEIN LIGASE RNF220 ISOFORM X1"/>
    <property type="match status" value="1"/>
</dbReference>
<dbReference type="Pfam" id="PF15926">
    <property type="entry name" value="RNF220"/>
    <property type="match status" value="2"/>
</dbReference>